<dbReference type="Gene3D" id="3.30.420.10">
    <property type="entry name" value="Ribonuclease H-like superfamily/Ribonuclease H"/>
    <property type="match status" value="1"/>
</dbReference>
<accession>A0ABQ4Z2E3</accession>
<evidence type="ECO:0000256" key="2">
    <source>
        <dbReference type="ARBA" id="ARBA00022801"/>
    </source>
</evidence>
<keyword evidence="1" id="KW-0479">Metal-binding</keyword>
<evidence type="ECO:0000256" key="1">
    <source>
        <dbReference type="ARBA" id="ARBA00022723"/>
    </source>
</evidence>
<sequence>MQKARIRVMARERIEGLYPPSPTTLSLLLSEPQLRMMPATTVRRRDIGKELSLCILLSLQKKRKQVGSAMFYPSQVQEKGASYFITFTDDYSRYGYVYLLKHKHEVFETFKVFKNEVENQLGKTIKAIRSDRGGEYISQEFKDYLKANGIVQQLTPPYTPQHNGVSERRNRTLLDMWYGKVPNLSYLKVWGCEALVKRDTPDKLKQRSVKCIFIGYPKETMGYYFYFPPENKIVVARYAEFFEKRLIIKKSVGGRSTSIMVATKGFVDPNQPGKIASFKDPIYGLNNASRSWNKNLMRQIKRLEFTQNLDEPCVYQKASGRNVTFLILYVDDIIIMGNHIPSLQSVKDYLGKCFAMKDLGKAAFILGIKIYRDRSKRLIRLCQKCYNRIRS</sequence>
<dbReference type="InterPro" id="IPR039537">
    <property type="entry name" value="Retrotran_Ty1/copia-like"/>
</dbReference>
<name>A0ABQ4Z2E3_9ASTR</name>
<keyword evidence="2" id="KW-0378">Hydrolase</keyword>
<keyword evidence="5" id="KW-1185">Reference proteome</keyword>
<dbReference type="SUPFAM" id="SSF53098">
    <property type="entry name" value="Ribonuclease H-like"/>
    <property type="match status" value="1"/>
</dbReference>
<reference evidence="4" key="1">
    <citation type="journal article" date="2022" name="Int. J. Mol. Sci.">
        <title>Draft Genome of Tanacetum Coccineum: Genomic Comparison of Closely Related Tanacetum-Family Plants.</title>
        <authorList>
            <person name="Yamashiro T."/>
            <person name="Shiraishi A."/>
            <person name="Nakayama K."/>
            <person name="Satake H."/>
        </authorList>
    </citation>
    <scope>NUCLEOTIDE SEQUENCE</scope>
</reference>
<dbReference type="Pfam" id="PF00665">
    <property type="entry name" value="rve"/>
    <property type="match status" value="1"/>
</dbReference>
<dbReference type="InterPro" id="IPR057670">
    <property type="entry name" value="SH3_retrovirus"/>
</dbReference>
<dbReference type="PROSITE" id="PS50994">
    <property type="entry name" value="INTEGRASE"/>
    <property type="match status" value="1"/>
</dbReference>
<evidence type="ECO:0000259" key="3">
    <source>
        <dbReference type="PROSITE" id="PS50994"/>
    </source>
</evidence>
<feature type="domain" description="Integrase catalytic" evidence="3">
    <location>
        <begin position="34"/>
        <end position="173"/>
    </location>
</feature>
<reference evidence="4" key="2">
    <citation type="submission" date="2022-01" db="EMBL/GenBank/DDBJ databases">
        <authorList>
            <person name="Yamashiro T."/>
            <person name="Shiraishi A."/>
            <person name="Satake H."/>
            <person name="Nakayama K."/>
        </authorList>
    </citation>
    <scope>NUCLEOTIDE SEQUENCE</scope>
</reference>
<dbReference type="InterPro" id="IPR001584">
    <property type="entry name" value="Integrase_cat-core"/>
</dbReference>
<dbReference type="Proteomes" id="UP001151760">
    <property type="component" value="Unassembled WGS sequence"/>
</dbReference>
<dbReference type="InterPro" id="IPR013103">
    <property type="entry name" value="RVT_2"/>
</dbReference>
<proteinExistence type="predicted"/>
<evidence type="ECO:0000313" key="5">
    <source>
        <dbReference type="Proteomes" id="UP001151760"/>
    </source>
</evidence>
<comment type="caution">
    <text evidence="4">The sequence shown here is derived from an EMBL/GenBank/DDBJ whole genome shotgun (WGS) entry which is preliminary data.</text>
</comment>
<organism evidence="4 5">
    <name type="scientific">Tanacetum coccineum</name>
    <dbReference type="NCBI Taxonomy" id="301880"/>
    <lineage>
        <taxon>Eukaryota</taxon>
        <taxon>Viridiplantae</taxon>
        <taxon>Streptophyta</taxon>
        <taxon>Embryophyta</taxon>
        <taxon>Tracheophyta</taxon>
        <taxon>Spermatophyta</taxon>
        <taxon>Magnoliopsida</taxon>
        <taxon>eudicotyledons</taxon>
        <taxon>Gunneridae</taxon>
        <taxon>Pentapetalae</taxon>
        <taxon>asterids</taxon>
        <taxon>campanulids</taxon>
        <taxon>Asterales</taxon>
        <taxon>Asteraceae</taxon>
        <taxon>Asteroideae</taxon>
        <taxon>Anthemideae</taxon>
        <taxon>Anthemidinae</taxon>
        <taxon>Tanacetum</taxon>
    </lineage>
</organism>
<dbReference type="InterPro" id="IPR036397">
    <property type="entry name" value="RNaseH_sf"/>
</dbReference>
<protein>
    <submittedName>
        <fullName evidence="4">Retrotransposon protein, putative, ty1-copia subclass</fullName>
    </submittedName>
</protein>
<dbReference type="PANTHER" id="PTHR42648:SF27">
    <property type="entry name" value="RNA-DIRECTED DNA POLYMERASE"/>
    <property type="match status" value="1"/>
</dbReference>
<evidence type="ECO:0000313" key="4">
    <source>
        <dbReference type="EMBL" id="GJS84017.1"/>
    </source>
</evidence>
<dbReference type="Pfam" id="PF07727">
    <property type="entry name" value="RVT_2"/>
    <property type="match status" value="1"/>
</dbReference>
<dbReference type="PANTHER" id="PTHR42648">
    <property type="entry name" value="TRANSPOSASE, PUTATIVE-RELATED"/>
    <property type="match status" value="1"/>
</dbReference>
<gene>
    <name evidence="4" type="ORF">Tco_0750558</name>
</gene>
<dbReference type="InterPro" id="IPR012337">
    <property type="entry name" value="RNaseH-like_sf"/>
</dbReference>
<dbReference type="EMBL" id="BQNB010010943">
    <property type="protein sequence ID" value="GJS84017.1"/>
    <property type="molecule type" value="Genomic_DNA"/>
</dbReference>
<dbReference type="Pfam" id="PF25597">
    <property type="entry name" value="SH3_retrovirus"/>
    <property type="match status" value="1"/>
</dbReference>